<dbReference type="Proteomes" id="UP001633002">
    <property type="component" value="Unassembled WGS sequence"/>
</dbReference>
<comment type="caution">
    <text evidence="2">The sequence shown here is derived from an EMBL/GenBank/DDBJ whole genome shotgun (WGS) entry which is preliminary data.</text>
</comment>
<organism evidence="2 3">
    <name type="scientific">Riccia sorocarpa</name>
    <dbReference type="NCBI Taxonomy" id="122646"/>
    <lineage>
        <taxon>Eukaryota</taxon>
        <taxon>Viridiplantae</taxon>
        <taxon>Streptophyta</taxon>
        <taxon>Embryophyta</taxon>
        <taxon>Marchantiophyta</taxon>
        <taxon>Marchantiopsida</taxon>
        <taxon>Marchantiidae</taxon>
        <taxon>Marchantiales</taxon>
        <taxon>Ricciaceae</taxon>
        <taxon>Riccia</taxon>
    </lineage>
</organism>
<dbReference type="EMBL" id="JBJQOH010000006">
    <property type="protein sequence ID" value="KAL3684784.1"/>
    <property type="molecule type" value="Genomic_DNA"/>
</dbReference>
<feature type="region of interest" description="Disordered" evidence="1">
    <location>
        <begin position="159"/>
        <end position="214"/>
    </location>
</feature>
<protein>
    <submittedName>
        <fullName evidence="2">Uncharacterized protein</fullName>
    </submittedName>
</protein>
<feature type="region of interest" description="Disordered" evidence="1">
    <location>
        <begin position="237"/>
        <end position="258"/>
    </location>
</feature>
<gene>
    <name evidence="2" type="ORF">R1sor_002806</name>
</gene>
<proteinExistence type="predicted"/>
<sequence>MQQAVKFVRVRLHFGPELDDPSYCARAPKTATPAGTSNTFTPNCTATPVNVPEPRITKTANPAATSYCNLTPVKVPEPTTTKTANPAGTSYWNTTQVNVPETTTEKTAIPAGLSYKNATPVNVPEPTTAKVATQADTSNTVSGMNVQAATAATLPAEVAGPAVRSSNHQPDSLPTDPSLSDMHRGRSQTLSDTNFPIRLNTDIPPSSSTQPTDSVVVTISSDESSDVEIIEFAPRRRPPTRRSPINQNQPYRRHSGPSQFGIPIVEVHADVRQWHICRTSYKGAGPTCFAATPGRSAPRALCKTKIRVVGYTRPGVGVVAPSFIGKSVYMSVERDYRFWFCPNEICHPCPCGPQYKTQMPPMPNVIPVQIGTGLTQDEVDFLTANGFVLVHRTQVHMSEALPHESEIKVLVDAYPEKVHDFPRDHRFKSRGGRNCRQKQTMSATCRERARSDPMKVVFSWTITSGNGYGKLFKIAMFLPNPPAFAHA</sequence>
<keyword evidence="3" id="KW-1185">Reference proteome</keyword>
<evidence type="ECO:0000313" key="2">
    <source>
        <dbReference type="EMBL" id="KAL3684784.1"/>
    </source>
</evidence>
<evidence type="ECO:0000313" key="3">
    <source>
        <dbReference type="Proteomes" id="UP001633002"/>
    </source>
</evidence>
<feature type="compositionally biased region" description="Polar residues" evidence="1">
    <location>
        <begin position="164"/>
        <end position="178"/>
    </location>
</feature>
<evidence type="ECO:0000256" key="1">
    <source>
        <dbReference type="SAM" id="MobiDB-lite"/>
    </source>
</evidence>
<reference evidence="2 3" key="1">
    <citation type="submission" date="2024-09" db="EMBL/GenBank/DDBJ databases">
        <title>Chromosome-scale assembly of Riccia sorocarpa.</title>
        <authorList>
            <person name="Paukszto L."/>
        </authorList>
    </citation>
    <scope>NUCLEOTIDE SEQUENCE [LARGE SCALE GENOMIC DNA]</scope>
    <source>
        <strain evidence="2">LP-2024</strain>
        <tissue evidence="2">Aerial parts of the thallus</tissue>
    </source>
</reference>
<accession>A0ABD3H5Y1</accession>
<dbReference type="AlphaFoldDB" id="A0ABD3H5Y1"/>
<name>A0ABD3H5Y1_9MARC</name>